<dbReference type="AlphaFoldDB" id="A0A5S4ESS8"/>
<protein>
    <submittedName>
        <fullName evidence="1">Uncharacterized protein</fullName>
    </submittedName>
</protein>
<proteinExistence type="predicted"/>
<name>A0A5S4ESS8_9PROT</name>
<keyword evidence="2" id="KW-1185">Reference proteome</keyword>
<dbReference type="EMBL" id="SWAD01000006">
    <property type="protein sequence ID" value="TMQ78532.1"/>
    <property type="molecule type" value="Genomic_DNA"/>
</dbReference>
<gene>
    <name evidence="1" type="ORF">ACCUM_1504</name>
</gene>
<sequence length="43" mass="4779">MPYELAEKLSMLFSLAPSGKHMSDRDLVRLEPSASLRYQAAAP</sequence>
<accession>A0A5S4ESS8</accession>
<evidence type="ECO:0000313" key="1">
    <source>
        <dbReference type="EMBL" id="TMQ78532.1"/>
    </source>
</evidence>
<comment type="caution">
    <text evidence="1">The sequence shown here is derived from an EMBL/GenBank/DDBJ whole genome shotgun (WGS) entry which is preliminary data.</text>
</comment>
<evidence type="ECO:0000313" key="2">
    <source>
        <dbReference type="Proteomes" id="UP000306324"/>
    </source>
</evidence>
<dbReference type="Proteomes" id="UP000306324">
    <property type="component" value="Unassembled WGS sequence"/>
</dbReference>
<organism evidence="1 2">
    <name type="scientific">Candidatus Accumulibacter phosphatis</name>
    <dbReference type="NCBI Taxonomy" id="327160"/>
    <lineage>
        <taxon>Bacteria</taxon>
        <taxon>Pseudomonadati</taxon>
        <taxon>Pseudomonadota</taxon>
        <taxon>Betaproteobacteria</taxon>
        <taxon>Candidatus Accumulibacter</taxon>
    </lineage>
</organism>
<reference evidence="1 2" key="1">
    <citation type="submission" date="2019-04" db="EMBL/GenBank/DDBJ databases">
        <title>A novel phosphate-accumulating bacterium identified in bioreactor for phosphate removal from wastewater.</title>
        <authorList>
            <person name="Kotlyarov R.Y."/>
            <person name="Beletsky A.V."/>
            <person name="Kallistova A.Y."/>
            <person name="Dorofeev A.G."/>
            <person name="Nikolaev Y.Y."/>
            <person name="Pimenov N.V."/>
            <person name="Ravin N.V."/>
            <person name="Mardanov A.V."/>
        </authorList>
    </citation>
    <scope>NUCLEOTIDE SEQUENCE [LARGE SCALE GENOMIC DNA]</scope>
    <source>
        <strain evidence="1 2">Bin19</strain>
    </source>
</reference>